<keyword evidence="5" id="KW-0732">Signal</keyword>
<evidence type="ECO:0000313" key="7">
    <source>
        <dbReference type="EMBL" id="MBL1411437.1"/>
    </source>
</evidence>
<name>A0ABS1R9P9_9SPHI</name>
<dbReference type="InterPro" id="IPR012336">
    <property type="entry name" value="Thioredoxin-like_fold"/>
</dbReference>
<sequence>MKKFIYLMIAIAGMTLPAMAQVKTYTIQSSVSGLEGDSFTLTIWNGQTQSVIKRAIPYVDGQLYYQDTTSVPLLVRISVLNNGLSKPGKGGTYPVKSQHIWLVAMPGSKVELKGHFSDFSEVFPYGDLENDILRELTQSYFPLLNAVVNISVELARDDHGLSDAAIKVKKEEQAILQQRADAQLMAFLEKQVSSIAGLYFLNDSYLRKRVSNDQLVALVNKVTSDYHTNQFYRSLQQRAEGAAYDVGKQIFEIKSSSTPDGTLFNTNVWKGKFYLIDFWGSWCVPCINDVPHLKEMKQALGDRVEILGIASDKEERWRKAIEQHQLNWQHVLIGAGDNDFASRLNVTGYPTKILVDPNGEIVYRSTGGGKTSFQTMVDIINQWK</sequence>
<evidence type="ECO:0000259" key="6">
    <source>
        <dbReference type="PROSITE" id="PS51352"/>
    </source>
</evidence>
<feature type="domain" description="Thioredoxin" evidence="6">
    <location>
        <begin position="244"/>
        <end position="384"/>
    </location>
</feature>
<dbReference type="Gene3D" id="3.40.30.10">
    <property type="entry name" value="Glutaredoxin"/>
    <property type="match status" value="1"/>
</dbReference>
<dbReference type="SUPFAM" id="SSF52833">
    <property type="entry name" value="Thioredoxin-like"/>
    <property type="match status" value="1"/>
</dbReference>
<dbReference type="PANTHER" id="PTHR42852:SF6">
    <property type="entry name" value="THIOL:DISULFIDE INTERCHANGE PROTEIN DSBE"/>
    <property type="match status" value="1"/>
</dbReference>
<dbReference type="CDD" id="cd02966">
    <property type="entry name" value="TlpA_like_family"/>
    <property type="match status" value="1"/>
</dbReference>
<comment type="subcellular location">
    <subcellularLocation>
        <location evidence="1">Cell envelope</location>
    </subcellularLocation>
</comment>
<evidence type="ECO:0000256" key="4">
    <source>
        <dbReference type="ARBA" id="ARBA00023284"/>
    </source>
</evidence>
<evidence type="ECO:0000256" key="5">
    <source>
        <dbReference type="SAM" id="SignalP"/>
    </source>
</evidence>
<dbReference type="InterPro" id="IPR050553">
    <property type="entry name" value="Thioredoxin_ResA/DsbE_sf"/>
</dbReference>
<dbReference type="RefSeq" id="WP_202105152.1">
    <property type="nucleotide sequence ID" value="NZ_JAERTY010000017.1"/>
</dbReference>
<evidence type="ECO:0000313" key="8">
    <source>
        <dbReference type="Proteomes" id="UP000625283"/>
    </source>
</evidence>
<dbReference type="InterPro" id="IPR013766">
    <property type="entry name" value="Thioredoxin_domain"/>
</dbReference>
<dbReference type="PANTHER" id="PTHR42852">
    <property type="entry name" value="THIOL:DISULFIDE INTERCHANGE PROTEIN DSBE"/>
    <property type="match status" value="1"/>
</dbReference>
<protein>
    <submittedName>
        <fullName evidence="7">TlpA family protein disulfide reductase</fullName>
    </submittedName>
</protein>
<keyword evidence="8" id="KW-1185">Reference proteome</keyword>
<comment type="caution">
    <text evidence="7">The sequence shown here is derived from an EMBL/GenBank/DDBJ whole genome shotgun (WGS) entry which is preliminary data.</text>
</comment>
<gene>
    <name evidence="7" type="ORF">JKG61_21950</name>
</gene>
<evidence type="ECO:0000256" key="1">
    <source>
        <dbReference type="ARBA" id="ARBA00004196"/>
    </source>
</evidence>
<keyword evidence="3" id="KW-1015">Disulfide bond</keyword>
<evidence type="ECO:0000256" key="3">
    <source>
        <dbReference type="ARBA" id="ARBA00023157"/>
    </source>
</evidence>
<reference evidence="7 8" key="1">
    <citation type="submission" date="2021-01" db="EMBL/GenBank/DDBJ databases">
        <title>C459-1 draft genome sequence.</title>
        <authorList>
            <person name="Zhang X.-F."/>
        </authorList>
    </citation>
    <scope>NUCLEOTIDE SEQUENCE [LARGE SCALE GENOMIC DNA]</scope>
    <source>
        <strain evidence="8">C459-1</strain>
    </source>
</reference>
<dbReference type="InterPro" id="IPR036249">
    <property type="entry name" value="Thioredoxin-like_sf"/>
</dbReference>
<dbReference type="PROSITE" id="PS51352">
    <property type="entry name" value="THIOREDOXIN_2"/>
    <property type="match status" value="1"/>
</dbReference>
<organism evidence="7 8">
    <name type="scientific">Sphingobacterium faecale</name>
    <dbReference type="NCBI Taxonomy" id="2803775"/>
    <lineage>
        <taxon>Bacteria</taxon>
        <taxon>Pseudomonadati</taxon>
        <taxon>Bacteroidota</taxon>
        <taxon>Sphingobacteriia</taxon>
        <taxon>Sphingobacteriales</taxon>
        <taxon>Sphingobacteriaceae</taxon>
        <taxon>Sphingobacterium</taxon>
    </lineage>
</organism>
<accession>A0ABS1R9P9</accession>
<dbReference type="Proteomes" id="UP000625283">
    <property type="component" value="Unassembled WGS sequence"/>
</dbReference>
<feature type="chain" id="PRO_5045598422" evidence="5">
    <location>
        <begin position="21"/>
        <end position="384"/>
    </location>
</feature>
<keyword evidence="2" id="KW-0201">Cytochrome c-type biogenesis</keyword>
<proteinExistence type="predicted"/>
<dbReference type="Pfam" id="PF13905">
    <property type="entry name" value="Thioredoxin_8"/>
    <property type="match status" value="1"/>
</dbReference>
<feature type="signal peptide" evidence="5">
    <location>
        <begin position="1"/>
        <end position="20"/>
    </location>
</feature>
<evidence type="ECO:0000256" key="2">
    <source>
        <dbReference type="ARBA" id="ARBA00022748"/>
    </source>
</evidence>
<keyword evidence="4" id="KW-0676">Redox-active center</keyword>
<dbReference type="EMBL" id="JAERTY010000017">
    <property type="protein sequence ID" value="MBL1411437.1"/>
    <property type="molecule type" value="Genomic_DNA"/>
</dbReference>